<keyword evidence="1" id="KW-0472">Membrane</keyword>
<keyword evidence="3" id="KW-1185">Reference proteome</keyword>
<dbReference type="Proteomes" id="UP000325292">
    <property type="component" value="Chromosome"/>
</dbReference>
<proteinExistence type="predicted"/>
<dbReference type="EMBL" id="CP019454">
    <property type="protein sequence ID" value="AUW92545.1"/>
    <property type="molecule type" value="Genomic_DNA"/>
</dbReference>
<feature type="transmembrane region" description="Helical" evidence="1">
    <location>
        <begin position="94"/>
        <end position="112"/>
    </location>
</feature>
<evidence type="ECO:0008006" key="4">
    <source>
        <dbReference type="Google" id="ProtNLM"/>
    </source>
</evidence>
<evidence type="ECO:0000256" key="1">
    <source>
        <dbReference type="SAM" id="Phobius"/>
    </source>
</evidence>
<evidence type="ECO:0000313" key="2">
    <source>
        <dbReference type="EMBL" id="AUW92545.1"/>
    </source>
</evidence>
<keyword evidence="1" id="KW-1133">Transmembrane helix</keyword>
<sequence>MDVNKQEILAILQANRALGPDYDEHTADQILDLIMQKSPETPEDVAAYLAQLSPHDQRVILRRFRKNQGSGSVAGLFVLSIPLMAIAGGVAHSAGVFAVVLLDAVAVIASALKR</sequence>
<name>A0ABM6RMJ1_9FIRM</name>
<protein>
    <recommendedName>
        <fullName evidence="4">DUF1700 domain-containing protein</fullName>
    </recommendedName>
</protein>
<gene>
    <name evidence="2" type="ORF">BXT84_00065</name>
</gene>
<evidence type="ECO:0000313" key="3">
    <source>
        <dbReference type="Proteomes" id="UP000325292"/>
    </source>
</evidence>
<accession>A0ABM6RMJ1</accession>
<reference evidence="2 3" key="1">
    <citation type="journal article" date="2019" name="Sci. Rep.">
        <title>Sulfobacillus thermotolerans: new insights into resistance and metabolic capacities of acidophilic chemolithotrophs.</title>
        <authorList>
            <person name="Panyushkina A.E."/>
            <person name="Babenko V.V."/>
            <person name="Nikitina A.S."/>
            <person name="Selezneva O.V."/>
            <person name="Tsaplina I.A."/>
            <person name="Letarova M.A."/>
            <person name="Kostryukova E.S."/>
            <person name="Letarov A.V."/>
        </authorList>
    </citation>
    <scope>NUCLEOTIDE SEQUENCE [LARGE SCALE GENOMIC DNA]</scope>
    <source>
        <strain evidence="2 3">Kr1</strain>
    </source>
</reference>
<keyword evidence="1" id="KW-0812">Transmembrane</keyword>
<organism evidence="2 3">
    <name type="scientific">Sulfobacillus thermotolerans</name>
    <dbReference type="NCBI Taxonomy" id="338644"/>
    <lineage>
        <taxon>Bacteria</taxon>
        <taxon>Bacillati</taxon>
        <taxon>Bacillota</taxon>
        <taxon>Clostridia</taxon>
        <taxon>Eubacteriales</taxon>
        <taxon>Clostridiales Family XVII. Incertae Sedis</taxon>
        <taxon>Sulfobacillus</taxon>
    </lineage>
</organism>
<feature type="transmembrane region" description="Helical" evidence="1">
    <location>
        <begin position="71"/>
        <end position="88"/>
    </location>
</feature>